<feature type="binding site" evidence="2">
    <location>
        <position position="108"/>
    </location>
    <ligand>
        <name>CoA</name>
        <dbReference type="ChEBI" id="CHEBI:57287"/>
    </ligand>
</feature>
<feature type="binding site" evidence="3">
    <location>
        <position position="110"/>
    </location>
    <ligand>
        <name>Mg(2+)</name>
        <dbReference type="ChEBI" id="CHEBI:18420"/>
    </ligand>
</feature>
<dbReference type="EMBL" id="VKHT01000978">
    <property type="protein sequence ID" value="MBB0246582.1"/>
    <property type="molecule type" value="Genomic_DNA"/>
</dbReference>
<evidence type="ECO:0000256" key="3">
    <source>
        <dbReference type="PIRSR" id="PIRSR603542-2"/>
    </source>
</evidence>
<dbReference type="InterPro" id="IPR041354">
    <property type="entry name" value="4PPT_N"/>
</dbReference>
<feature type="domain" description="4'-phosphopantetheinyl transferase N-terminal" evidence="5">
    <location>
        <begin position="30"/>
        <end position="96"/>
    </location>
</feature>
<dbReference type="RefSeq" id="WP_182607899.1">
    <property type="nucleotide sequence ID" value="NZ_VKHT01000978.1"/>
</dbReference>
<dbReference type="PANTHER" id="PTHR38096">
    <property type="entry name" value="ENTEROBACTIN SYNTHASE COMPONENT D"/>
    <property type="match status" value="1"/>
</dbReference>
<evidence type="ECO:0000259" key="5">
    <source>
        <dbReference type="Pfam" id="PF17837"/>
    </source>
</evidence>
<dbReference type="SUPFAM" id="SSF56214">
    <property type="entry name" value="4'-phosphopantetheinyl transferase"/>
    <property type="match status" value="1"/>
</dbReference>
<dbReference type="InterPro" id="IPR008278">
    <property type="entry name" value="4-PPantetheinyl_Trfase_dom"/>
</dbReference>
<dbReference type="InterPro" id="IPR037143">
    <property type="entry name" value="4-PPantetheinyl_Trfase_dom_sf"/>
</dbReference>
<feature type="binding site" evidence="2">
    <location>
        <position position="159"/>
    </location>
    <ligand>
        <name>CoA</name>
        <dbReference type="ChEBI" id="CHEBI:57287"/>
    </ligand>
</feature>
<feature type="binding site" evidence="2">
    <location>
        <position position="42"/>
    </location>
    <ligand>
        <name>CoA</name>
        <dbReference type="ChEBI" id="CHEBI:57287"/>
    </ligand>
</feature>
<accession>A0A7W3Y3R6</accession>
<name>A0A7W3Y3R6_9ACTN</name>
<evidence type="ECO:0000313" key="6">
    <source>
        <dbReference type="EMBL" id="MBB0246582.1"/>
    </source>
</evidence>
<evidence type="ECO:0000256" key="2">
    <source>
        <dbReference type="PIRSR" id="PIRSR603542-1"/>
    </source>
</evidence>
<keyword evidence="1 6" id="KW-0808">Transferase</keyword>
<feature type="binding site" evidence="2">
    <location>
        <position position="169"/>
    </location>
    <ligand>
        <name>CoA</name>
        <dbReference type="ChEBI" id="CHEBI:57287"/>
    </ligand>
</feature>
<organism evidence="6 7">
    <name type="scientific">Streptomyces alkaliphilus</name>
    <dbReference type="NCBI Taxonomy" id="1472722"/>
    <lineage>
        <taxon>Bacteria</taxon>
        <taxon>Bacillati</taxon>
        <taxon>Actinomycetota</taxon>
        <taxon>Actinomycetes</taxon>
        <taxon>Kitasatosporales</taxon>
        <taxon>Streptomycetaceae</taxon>
        <taxon>Streptomyces</taxon>
    </lineage>
</organism>
<keyword evidence="3" id="KW-0479">Metal-binding</keyword>
<keyword evidence="7" id="KW-1185">Reference proteome</keyword>
<dbReference type="AlphaFoldDB" id="A0A7W3Y3R6"/>
<keyword evidence="3" id="KW-0460">Magnesium</keyword>
<dbReference type="PANTHER" id="PTHR38096:SF1">
    <property type="entry name" value="ENTEROBACTIN SYNTHASE COMPONENT D"/>
    <property type="match status" value="1"/>
</dbReference>
<proteinExistence type="predicted"/>
<feature type="binding site" evidence="2">
    <location>
        <position position="155"/>
    </location>
    <ligand>
        <name>CoA</name>
        <dbReference type="ChEBI" id="CHEBI:57287"/>
    </ligand>
</feature>
<dbReference type="GO" id="GO:0008897">
    <property type="term" value="F:holo-[acyl-carrier-protein] synthase activity"/>
    <property type="evidence" value="ECO:0007669"/>
    <property type="project" value="InterPro"/>
</dbReference>
<dbReference type="PRINTS" id="PR01399">
    <property type="entry name" value="ENTSNTHTASED"/>
</dbReference>
<dbReference type="Pfam" id="PF01648">
    <property type="entry name" value="ACPS"/>
    <property type="match status" value="1"/>
</dbReference>
<evidence type="ECO:0000256" key="1">
    <source>
        <dbReference type="ARBA" id="ARBA00022679"/>
    </source>
</evidence>
<evidence type="ECO:0000259" key="4">
    <source>
        <dbReference type="Pfam" id="PF01648"/>
    </source>
</evidence>
<feature type="domain" description="4'-phosphopantetheinyl transferase" evidence="4">
    <location>
        <begin position="105"/>
        <end position="183"/>
    </location>
</feature>
<feature type="binding site" evidence="3">
    <location>
        <position position="108"/>
    </location>
    <ligand>
        <name>Mg(2+)</name>
        <dbReference type="ChEBI" id="CHEBI:18420"/>
    </ligand>
</feature>
<reference evidence="7" key="1">
    <citation type="submission" date="2019-10" db="EMBL/GenBank/DDBJ databases">
        <title>Streptomyces sp. nov., a novel actinobacterium isolated from alkaline environment.</title>
        <authorList>
            <person name="Golinska P."/>
        </authorList>
    </citation>
    <scope>NUCLEOTIDE SEQUENCE [LARGE SCALE GENOMIC DNA]</scope>
    <source>
        <strain evidence="7">DSM 42118</strain>
    </source>
</reference>
<comment type="caution">
    <text evidence="6">The sequence shown here is derived from an EMBL/GenBank/DDBJ whole genome shotgun (WGS) entry which is preliminary data.</text>
</comment>
<comment type="cofactor">
    <cofactor evidence="3">
        <name>Mg(2+)</name>
        <dbReference type="ChEBI" id="CHEBI:18420"/>
    </cofactor>
</comment>
<dbReference type="GO" id="GO:0009239">
    <property type="term" value="P:enterobactin biosynthetic process"/>
    <property type="evidence" value="ECO:0007669"/>
    <property type="project" value="InterPro"/>
</dbReference>
<feature type="binding site" evidence="3">
    <location>
        <position position="109"/>
    </location>
    <ligand>
        <name>Mg(2+)</name>
        <dbReference type="ChEBI" id="CHEBI:18420"/>
    </ligand>
</feature>
<evidence type="ECO:0000313" key="7">
    <source>
        <dbReference type="Proteomes" id="UP000538929"/>
    </source>
</evidence>
<dbReference type="Proteomes" id="UP000538929">
    <property type="component" value="Unassembled WGS sequence"/>
</dbReference>
<feature type="binding site" evidence="2">
    <location>
        <begin position="86"/>
        <end position="87"/>
    </location>
    <ligand>
        <name>CoA</name>
        <dbReference type="ChEBI" id="CHEBI:57287"/>
    </ligand>
</feature>
<dbReference type="Pfam" id="PF17837">
    <property type="entry name" value="4PPT_N"/>
    <property type="match status" value="1"/>
</dbReference>
<dbReference type="GO" id="GO:0000287">
    <property type="term" value="F:magnesium ion binding"/>
    <property type="evidence" value="ECO:0007669"/>
    <property type="project" value="InterPro"/>
</dbReference>
<sequence>MLKELLPVDVESAELFGETGVEDLPPLFPEEEAVVARAVAKRRREFAGVRACAREALGRLGVPPAPLLPGDRGAPGWPEGVIGAMTHCAGYRGAAVTRRGRWAALGVDAEPHEPLRESGVTKLVTVPVERERVLPELAARHPSVHWERLLFSAKESVYKAWFPLTGRWLGFEDAELTLRPDPAGPESGAFRARLLVPGPVVAGREVPGFDGRWLVRGGLVLTAVTVPGSPIGADGR</sequence>
<protein>
    <submittedName>
        <fullName evidence="6">4'-phosphopantetheinyl transferase superfamily protein</fullName>
    </submittedName>
</protein>
<dbReference type="GO" id="GO:0005886">
    <property type="term" value="C:plasma membrane"/>
    <property type="evidence" value="ECO:0007669"/>
    <property type="project" value="TreeGrafter"/>
</dbReference>
<dbReference type="GO" id="GO:0009366">
    <property type="term" value="C:enterobactin synthetase complex"/>
    <property type="evidence" value="ECO:0007669"/>
    <property type="project" value="InterPro"/>
</dbReference>
<gene>
    <name evidence="6" type="ORF">FNQ90_21310</name>
</gene>
<dbReference type="InterPro" id="IPR003542">
    <property type="entry name" value="Enbac_synth_compD-like"/>
</dbReference>
<feature type="binding site" evidence="2">
    <location>
        <position position="50"/>
    </location>
    <ligand>
        <name>CoA</name>
        <dbReference type="ChEBI" id="CHEBI:57287"/>
    </ligand>
</feature>